<keyword evidence="1" id="KW-0732">Signal</keyword>
<evidence type="ECO:0000313" key="3">
    <source>
        <dbReference type="Proteomes" id="UP001066276"/>
    </source>
</evidence>
<dbReference type="PROSITE" id="PS51257">
    <property type="entry name" value="PROKAR_LIPOPROTEIN"/>
    <property type="match status" value="1"/>
</dbReference>
<feature type="signal peptide" evidence="1">
    <location>
        <begin position="1"/>
        <end position="20"/>
    </location>
</feature>
<dbReference type="AlphaFoldDB" id="A0AAV7VFW9"/>
<keyword evidence="3" id="KW-1185">Reference proteome</keyword>
<dbReference type="Proteomes" id="UP001066276">
    <property type="component" value="Chromosome 2_1"/>
</dbReference>
<evidence type="ECO:0008006" key="4">
    <source>
        <dbReference type="Google" id="ProtNLM"/>
    </source>
</evidence>
<proteinExistence type="predicted"/>
<evidence type="ECO:0000313" key="2">
    <source>
        <dbReference type="EMBL" id="KAJ1198924.1"/>
    </source>
</evidence>
<name>A0AAV7VFW9_PLEWA</name>
<organism evidence="2 3">
    <name type="scientific">Pleurodeles waltl</name>
    <name type="common">Iberian ribbed newt</name>
    <dbReference type="NCBI Taxonomy" id="8319"/>
    <lineage>
        <taxon>Eukaryota</taxon>
        <taxon>Metazoa</taxon>
        <taxon>Chordata</taxon>
        <taxon>Craniata</taxon>
        <taxon>Vertebrata</taxon>
        <taxon>Euteleostomi</taxon>
        <taxon>Amphibia</taxon>
        <taxon>Batrachia</taxon>
        <taxon>Caudata</taxon>
        <taxon>Salamandroidea</taxon>
        <taxon>Salamandridae</taxon>
        <taxon>Pleurodelinae</taxon>
        <taxon>Pleurodeles</taxon>
    </lineage>
</organism>
<comment type="caution">
    <text evidence="2">The sequence shown here is derived from an EMBL/GenBank/DDBJ whole genome shotgun (WGS) entry which is preliminary data.</text>
</comment>
<evidence type="ECO:0000256" key="1">
    <source>
        <dbReference type="SAM" id="SignalP"/>
    </source>
</evidence>
<reference evidence="2" key="1">
    <citation type="journal article" date="2022" name="bioRxiv">
        <title>Sequencing and chromosome-scale assembly of the giantPleurodeles waltlgenome.</title>
        <authorList>
            <person name="Brown T."/>
            <person name="Elewa A."/>
            <person name="Iarovenko S."/>
            <person name="Subramanian E."/>
            <person name="Araus A.J."/>
            <person name="Petzold A."/>
            <person name="Susuki M."/>
            <person name="Suzuki K.-i.T."/>
            <person name="Hayashi T."/>
            <person name="Toyoda A."/>
            <person name="Oliveira C."/>
            <person name="Osipova E."/>
            <person name="Leigh N.D."/>
            <person name="Simon A."/>
            <person name="Yun M.H."/>
        </authorList>
    </citation>
    <scope>NUCLEOTIDE SEQUENCE</scope>
    <source>
        <strain evidence="2">20211129_DDA</strain>
        <tissue evidence="2">Liver</tissue>
    </source>
</reference>
<accession>A0AAV7VFW9</accession>
<sequence>MKRAMAAAMTCLFPSSTVSCLTGNILDTERKVRLCRGNVTPAGDLCIPQFARLFPVIPRGQQFEAMLELEMSMTIRTRI</sequence>
<protein>
    <recommendedName>
        <fullName evidence="4">Secreted protein</fullName>
    </recommendedName>
</protein>
<dbReference type="EMBL" id="JANPWB010000003">
    <property type="protein sequence ID" value="KAJ1198924.1"/>
    <property type="molecule type" value="Genomic_DNA"/>
</dbReference>
<feature type="chain" id="PRO_5043540998" description="Secreted protein" evidence="1">
    <location>
        <begin position="21"/>
        <end position="79"/>
    </location>
</feature>
<gene>
    <name evidence="2" type="ORF">NDU88_002762</name>
</gene>